<evidence type="ECO:0000256" key="5">
    <source>
        <dbReference type="ARBA" id="ARBA00022989"/>
    </source>
</evidence>
<feature type="transmembrane region" description="Helical" evidence="7">
    <location>
        <begin position="124"/>
        <end position="146"/>
    </location>
</feature>
<evidence type="ECO:0000256" key="6">
    <source>
        <dbReference type="ARBA" id="ARBA00023136"/>
    </source>
</evidence>
<dbReference type="InterPro" id="IPR001640">
    <property type="entry name" value="Lgt"/>
</dbReference>
<keyword evidence="3 8" id="KW-0808">Transferase</keyword>
<dbReference type="EMBL" id="CP036269">
    <property type="protein sequence ID" value="QDT43196.1"/>
    <property type="molecule type" value="Genomic_DNA"/>
</dbReference>
<evidence type="ECO:0000256" key="2">
    <source>
        <dbReference type="ARBA" id="ARBA00022475"/>
    </source>
</evidence>
<keyword evidence="2" id="KW-1003">Cell membrane</keyword>
<keyword evidence="5 7" id="KW-1133">Transmembrane helix</keyword>
<evidence type="ECO:0000313" key="9">
    <source>
        <dbReference type="Proteomes" id="UP000317171"/>
    </source>
</evidence>
<dbReference type="GO" id="GO:0005886">
    <property type="term" value="C:plasma membrane"/>
    <property type="evidence" value="ECO:0007669"/>
    <property type="project" value="InterPro"/>
</dbReference>
<gene>
    <name evidence="8" type="primary">lgt_2</name>
    <name evidence="8" type="ORF">Pan241w_32960</name>
</gene>
<proteinExistence type="inferred from homology"/>
<dbReference type="EC" id="2.4.99.-" evidence="8"/>
<feature type="transmembrane region" description="Helical" evidence="7">
    <location>
        <begin position="242"/>
        <end position="260"/>
    </location>
</feature>
<comment type="similarity">
    <text evidence="1">Belongs to the Lgt family.</text>
</comment>
<keyword evidence="4 7" id="KW-0812">Transmembrane</keyword>
<sequence length="276" mass="30759">MHLELFRAQWGEDVFTVTSYSASIVAGILLTVTLTLFIAHRRRIPMRPLLISLAALIVSVPIGARLLHWLTNPDAYLNVSDVYELRFRNFALYGGILLGGIMGYVMCRLTLLDPWRLADSVTPGICLGIATIRLGCYLNGCCFGLPSSSWGAVTYPNDSPVFLYQISQNPSVLFDGPQSVYPTQLYELCGALIAAGLALWLMRKEAIDGIPFLVAALFFTMCRAVVYFFRARPATWAAPDKLYPLLYAIIILLGIAAVILRLRMKEKDFKFVQSTY</sequence>
<evidence type="ECO:0000256" key="7">
    <source>
        <dbReference type="SAM" id="Phobius"/>
    </source>
</evidence>
<dbReference type="PANTHER" id="PTHR30589">
    <property type="entry name" value="PROLIPOPROTEIN DIACYLGLYCERYL TRANSFERASE"/>
    <property type="match status" value="1"/>
</dbReference>
<dbReference type="KEGG" id="gaz:Pan241w_32960"/>
<keyword evidence="8" id="KW-0328">Glycosyltransferase</keyword>
<dbReference type="AlphaFoldDB" id="A0A517RH46"/>
<keyword evidence="9" id="KW-1185">Reference proteome</keyword>
<dbReference type="OrthoDB" id="871140at2"/>
<evidence type="ECO:0000313" key="8">
    <source>
        <dbReference type="EMBL" id="QDT43196.1"/>
    </source>
</evidence>
<evidence type="ECO:0000256" key="4">
    <source>
        <dbReference type="ARBA" id="ARBA00022692"/>
    </source>
</evidence>
<dbReference type="GO" id="GO:0008961">
    <property type="term" value="F:phosphatidylglycerol-prolipoprotein diacylglyceryl transferase activity"/>
    <property type="evidence" value="ECO:0007669"/>
    <property type="project" value="InterPro"/>
</dbReference>
<name>A0A517RH46_9PLAN</name>
<dbReference type="PANTHER" id="PTHR30589:SF0">
    <property type="entry name" value="PHOSPHATIDYLGLYCEROL--PROLIPOPROTEIN DIACYLGLYCERYL TRANSFERASE"/>
    <property type="match status" value="1"/>
</dbReference>
<evidence type="ECO:0000256" key="3">
    <source>
        <dbReference type="ARBA" id="ARBA00022679"/>
    </source>
</evidence>
<organism evidence="8 9">
    <name type="scientific">Gimesia alba</name>
    <dbReference type="NCBI Taxonomy" id="2527973"/>
    <lineage>
        <taxon>Bacteria</taxon>
        <taxon>Pseudomonadati</taxon>
        <taxon>Planctomycetota</taxon>
        <taxon>Planctomycetia</taxon>
        <taxon>Planctomycetales</taxon>
        <taxon>Planctomycetaceae</taxon>
        <taxon>Gimesia</taxon>
    </lineage>
</organism>
<reference evidence="8 9" key="1">
    <citation type="submission" date="2019-02" db="EMBL/GenBank/DDBJ databases">
        <title>Deep-cultivation of Planctomycetes and their phenomic and genomic characterization uncovers novel biology.</title>
        <authorList>
            <person name="Wiegand S."/>
            <person name="Jogler M."/>
            <person name="Boedeker C."/>
            <person name="Pinto D."/>
            <person name="Vollmers J."/>
            <person name="Rivas-Marin E."/>
            <person name="Kohn T."/>
            <person name="Peeters S.H."/>
            <person name="Heuer A."/>
            <person name="Rast P."/>
            <person name="Oberbeckmann S."/>
            <person name="Bunk B."/>
            <person name="Jeske O."/>
            <person name="Meyerdierks A."/>
            <person name="Storesund J.E."/>
            <person name="Kallscheuer N."/>
            <person name="Luecker S."/>
            <person name="Lage O.M."/>
            <person name="Pohl T."/>
            <person name="Merkel B.J."/>
            <person name="Hornburger P."/>
            <person name="Mueller R.-W."/>
            <person name="Bruemmer F."/>
            <person name="Labrenz M."/>
            <person name="Spormann A.M."/>
            <person name="Op den Camp H."/>
            <person name="Overmann J."/>
            <person name="Amann R."/>
            <person name="Jetten M.S.M."/>
            <person name="Mascher T."/>
            <person name="Medema M.H."/>
            <person name="Devos D.P."/>
            <person name="Kaster A.-K."/>
            <person name="Ovreas L."/>
            <person name="Rohde M."/>
            <person name="Galperin M.Y."/>
            <person name="Jogler C."/>
        </authorList>
    </citation>
    <scope>NUCLEOTIDE SEQUENCE [LARGE SCALE GENOMIC DNA]</scope>
    <source>
        <strain evidence="8 9">Pan241w</strain>
    </source>
</reference>
<keyword evidence="8" id="KW-0449">Lipoprotein</keyword>
<feature type="transmembrane region" description="Helical" evidence="7">
    <location>
        <begin position="209"/>
        <end position="230"/>
    </location>
</feature>
<feature type="transmembrane region" description="Helical" evidence="7">
    <location>
        <begin position="50"/>
        <end position="70"/>
    </location>
</feature>
<feature type="transmembrane region" description="Helical" evidence="7">
    <location>
        <begin position="185"/>
        <end position="202"/>
    </location>
</feature>
<accession>A0A517RH46</accession>
<dbReference type="RefSeq" id="WP_145217659.1">
    <property type="nucleotide sequence ID" value="NZ_CP036269.1"/>
</dbReference>
<dbReference type="Pfam" id="PF01790">
    <property type="entry name" value="LGT"/>
    <property type="match status" value="1"/>
</dbReference>
<dbReference type="Proteomes" id="UP000317171">
    <property type="component" value="Chromosome"/>
</dbReference>
<feature type="transmembrane region" description="Helical" evidence="7">
    <location>
        <begin position="90"/>
        <end position="112"/>
    </location>
</feature>
<dbReference type="GO" id="GO:0042158">
    <property type="term" value="P:lipoprotein biosynthetic process"/>
    <property type="evidence" value="ECO:0007669"/>
    <property type="project" value="InterPro"/>
</dbReference>
<evidence type="ECO:0000256" key="1">
    <source>
        <dbReference type="ARBA" id="ARBA00007150"/>
    </source>
</evidence>
<feature type="transmembrane region" description="Helical" evidence="7">
    <location>
        <begin position="20"/>
        <end position="38"/>
    </location>
</feature>
<protein>
    <submittedName>
        <fullName evidence="8">Prolipoprotein diacylglyceryl transferase</fullName>
        <ecNumber evidence="8">2.4.99.-</ecNumber>
    </submittedName>
</protein>
<keyword evidence="6 7" id="KW-0472">Membrane</keyword>